<accession>A0A1J7J8B4</accession>
<dbReference type="AlphaFoldDB" id="A0A1J7J8B4"/>
<reference evidence="1 2" key="1">
    <citation type="submission" date="2016-10" db="EMBL/GenBank/DDBJ databases">
        <title>Draft genome sequence of Coniochaeta ligniaria NRRL30616, a lignocellulolytic fungus for bioabatement of inhibitors in plant biomass hydrolysates.</title>
        <authorList>
            <consortium name="DOE Joint Genome Institute"/>
            <person name="Jimenez D.J."/>
            <person name="Hector R.E."/>
            <person name="Riley R."/>
            <person name="Sun H."/>
            <person name="Grigoriev I.V."/>
            <person name="Van Elsas J.D."/>
            <person name="Nichols N.N."/>
        </authorList>
    </citation>
    <scope>NUCLEOTIDE SEQUENCE [LARGE SCALE GENOMIC DNA]</scope>
    <source>
        <strain evidence="1 2">NRRL 30616</strain>
    </source>
</reference>
<sequence length="153" mass="16537">MPSRARTPPRHGCPAHPRPALFKCPARRGACIQGLGREADRRASSADRNVAPSLTILGFLGLCARSLLYCASLWRIFSGILCVCLYQLELGPSVLWYDPKLPCSGVVDWVQPWSASCRGAWSAERSVHSGDAAVTCADASQVARRLGATSIWV</sequence>
<protein>
    <submittedName>
        <fullName evidence="1">Uncharacterized protein</fullName>
    </submittedName>
</protein>
<keyword evidence="2" id="KW-1185">Reference proteome</keyword>
<dbReference type="InParanoid" id="A0A1J7J8B4"/>
<organism evidence="1 2">
    <name type="scientific">Coniochaeta ligniaria NRRL 30616</name>
    <dbReference type="NCBI Taxonomy" id="1408157"/>
    <lineage>
        <taxon>Eukaryota</taxon>
        <taxon>Fungi</taxon>
        <taxon>Dikarya</taxon>
        <taxon>Ascomycota</taxon>
        <taxon>Pezizomycotina</taxon>
        <taxon>Sordariomycetes</taxon>
        <taxon>Sordariomycetidae</taxon>
        <taxon>Coniochaetales</taxon>
        <taxon>Coniochaetaceae</taxon>
        <taxon>Coniochaeta</taxon>
    </lineage>
</organism>
<evidence type="ECO:0000313" key="2">
    <source>
        <dbReference type="Proteomes" id="UP000182658"/>
    </source>
</evidence>
<proteinExistence type="predicted"/>
<evidence type="ECO:0000313" key="1">
    <source>
        <dbReference type="EMBL" id="OIW29537.1"/>
    </source>
</evidence>
<name>A0A1J7J8B4_9PEZI</name>
<dbReference type="Proteomes" id="UP000182658">
    <property type="component" value="Unassembled WGS sequence"/>
</dbReference>
<gene>
    <name evidence="1" type="ORF">CONLIGDRAFT_332275</name>
</gene>
<dbReference type="EMBL" id="KV875097">
    <property type="protein sequence ID" value="OIW29537.1"/>
    <property type="molecule type" value="Genomic_DNA"/>
</dbReference>